<sequence length="259" mass="26859">MTDSPNERFDLTGRVALITGAGGGLGAGFAEALAAAGALTVLCARREGPLEAVAERIRAAGGEAAVIPMDVADSASVAAGFDAAEAQFGTVDVAVCNAGIAMAGFAMDMPEADWLKTIEVNLNGCWRVAMETGRRLRAAEKPGSVINISSILGHRVAAAVAPYAASKGALEQLTRSLALEWARYGIRVNAIAPGYIATDLNREFFESEPGQKMIKRIPQKRLGDVDDLVGALLLLASDAGRYMTGSTIAVDGGHLQSSL</sequence>
<dbReference type="RefSeq" id="WP_123590028.1">
    <property type="nucleotide sequence ID" value="NZ_AYKF01000057.1"/>
</dbReference>
<evidence type="ECO:0000256" key="1">
    <source>
        <dbReference type="ARBA" id="ARBA00006484"/>
    </source>
</evidence>
<dbReference type="CDD" id="cd05233">
    <property type="entry name" value="SDR_c"/>
    <property type="match status" value="1"/>
</dbReference>
<accession>A0A423Q3Z5</accession>
<comment type="similarity">
    <text evidence="1">Belongs to the short-chain dehydrogenases/reductases (SDR) family.</text>
</comment>
<dbReference type="PANTHER" id="PTHR42760">
    <property type="entry name" value="SHORT-CHAIN DEHYDROGENASES/REDUCTASES FAMILY MEMBER"/>
    <property type="match status" value="1"/>
</dbReference>
<dbReference type="EMBL" id="AYKF01000057">
    <property type="protein sequence ID" value="ROO33774.1"/>
    <property type="molecule type" value="Genomic_DNA"/>
</dbReference>
<dbReference type="InterPro" id="IPR036291">
    <property type="entry name" value="NAD(P)-bd_dom_sf"/>
</dbReference>
<evidence type="ECO:0000313" key="3">
    <source>
        <dbReference type="Proteomes" id="UP000285123"/>
    </source>
</evidence>
<comment type="caution">
    <text evidence="2">The sequence shown here is derived from an EMBL/GenBank/DDBJ whole genome shotgun (WGS) entry which is preliminary data.</text>
</comment>
<dbReference type="Proteomes" id="UP000285123">
    <property type="component" value="Unassembled WGS sequence"/>
</dbReference>
<dbReference type="GO" id="GO:0030497">
    <property type="term" value="P:fatty acid elongation"/>
    <property type="evidence" value="ECO:0007669"/>
    <property type="project" value="TreeGrafter"/>
</dbReference>
<proteinExistence type="inferred from homology"/>
<dbReference type="SUPFAM" id="SSF51735">
    <property type="entry name" value="NAD(P)-binding Rossmann-fold domains"/>
    <property type="match status" value="1"/>
</dbReference>
<dbReference type="FunFam" id="3.40.50.720:FF:000084">
    <property type="entry name" value="Short-chain dehydrogenase reductase"/>
    <property type="match status" value="1"/>
</dbReference>
<dbReference type="Pfam" id="PF13561">
    <property type="entry name" value="adh_short_C2"/>
    <property type="match status" value="1"/>
</dbReference>
<dbReference type="PANTHER" id="PTHR42760:SF135">
    <property type="entry name" value="BLL7886 PROTEIN"/>
    <property type="match status" value="1"/>
</dbReference>
<organism evidence="2 3">
    <name type="scientific">Salinisphaera orenii YIM 95161</name>
    <dbReference type="NCBI Taxonomy" id="1051139"/>
    <lineage>
        <taxon>Bacteria</taxon>
        <taxon>Pseudomonadati</taxon>
        <taxon>Pseudomonadota</taxon>
        <taxon>Gammaproteobacteria</taxon>
        <taxon>Salinisphaerales</taxon>
        <taxon>Salinisphaeraceae</taxon>
        <taxon>Salinisphaera</taxon>
    </lineage>
</organism>
<name>A0A423Q3Z5_9GAMM</name>
<dbReference type="PRINTS" id="PR00080">
    <property type="entry name" value="SDRFAMILY"/>
</dbReference>
<reference evidence="2 3" key="1">
    <citation type="submission" date="2013-10" db="EMBL/GenBank/DDBJ databases">
        <title>Salinisphaera halophila YIM 95161 Genome Sequencing.</title>
        <authorList>
            <person name="Lai Q."/>
            <person name="Li C."/>
            <person name="Shao Z."/>
        </authorList>
    </citation>
    <scope>NUCLEOTIDE SEQUENCE [LARGE SCALE GENOMIC DNA]</scope>
    <source>
        <strain evidence="2 3">YIM 95161</strain>
    </source>
</reference>
<dbReference type="GO" id="GO:0016616">
    <property type="term" value="F:oxidoreductase activity, acting on the CH-OH group of donors, NAD or NADP as acceptor"/>
    <property type="evidence" value="ECO:0007669"/>
    <property type="project" value="TreeGrafter"/>
</dbReference>
<evidence type="ECO:0000313" key="2">
    <source>
        <dbReference type="EMBL" id="ROO33774.1"/>
    </source>
</evidence>
<dbReference type="Gene3D" id="3.40.50.720">
    <property type="entry name" value="NAD(P)-binding Rossmann-like Domain"/>
    <property type="match status" value="1"/>
</dbReference>
<dbReference type="InterPro" id="IPR002347">
    <property type="entry name" value="SDR_fam"/>
</dbReference>
<protein>
    <submittedName>
        <fullName evidence="2">2-dehydro-3-deoxy-D-gluconate 5-dehydrogenase</fullName>
    </submittedName>
</protein>
<dbReference type="OrthoDB" id="9803333at2"/>
<gene>
    <name evidence="2" type="ORF">SAHL_03585</name>
</gene>
<dbReference type="InterPro" id="IPR020904">
    <property type="entry name" value="Sc_DH/Rdtase_CS"/>
</dbReference>
<dbReference type="PRINTS" id="PR00081">
    <property type="entry name" value="GDHRDH"/>
</dbReference>
<dbReference type="AlphaFoldDB" id="A0A423Q3Z5"/>
<dbReference type="PROSITE" id="PS00061">
    <property type="entry name" value="ADH_SHORT"/>
    <property type="match status" value="1"/>
</dbReference>